<dbReference type="SUPFAM" id="SSF140931">
    <property type="entry name" value="Fic-like"/>
    <property type="match status" value="1"/>
</dbReference>
<feature type="binding site" evidence="2">
    <location>
        <begin position="200"/>
        <end position="207"/>
    </location>
    <ligand>
        <name>ATP</name>
        <dbReference type="ChEBI" id="CHEBI:30616"/>
    </ligand>
</feature>
<dbReference type="Pfam" id="PF02661">
    <property type="entry name" value="Fic"/>
    <property type="match status" value="1"/>
</dbReference>
<dbReference type="Proteomes" id="UP000281909">
    <property type="component" value="Chromosome"/>
</dbReference>
<reference evidence="5 6" key="1">
    <citation type="submission" date="2018-12" db="EMBL/GenBank/DDBJ databases">
        <authorList>
            <consortium name="Pathogen Informatics"/>
        </authorList>
    </citation>
    <scope>NUCLEOTIDE SEQUENCE [LARGE SCALE GENOMIC DNA]</scope>
    <source>
        <strain evidence="5 6">NCTC9428</strain>
    </source>
</reference>
<dbReference type="PANTHER" id="PTHR13504">
    <property type="entry name" value="FIDO DOMAIN-CONTAINING PROTEIN DDB_G0283145"/>
    <property type="match status" value="1"/>
</dbReference>
<gene>
    <name evidence="5" type="ORF">NCTC9428_03652</name>
</gene>
<protein>
    <submittedName>
        <fullName evidence="5">Fis family transcriptional regulator</fullName>
    </submittedName>
</protein>
<dbReference type="AlphaFoldDB" id="A0A448DYU8"/>
<evidence type="ECO:0000256" key="3">
    <source>
        <dbReference type="PIRSR" id="PIRSR640198-3"/>
    </source>
</evidence>
<sequence>MPTSGIMANCMNCQEEDMSRYQPPLTLTTRMISLIAEISEQIGQLLAVDDSRQTPQLRRSNRIRTIQASLAIENNTLSVEQVTAVIAGRRVLGLPKEIHEVQNAFAAYESMPDWSPGSKADLLQAHELLMHGLIDECGRLRRTGVGIYRGKQLVHMAPPPSRIAQLMDDLLAWLGSSDWHPLIVSCVFHYEFEFIHPFADGNGRMGRLWQTLILSKWRPVLAYLPVEAVIRDQQDAYYAALSAADRMAESTPFVEYMLHALSLSLREAIESEAGADPVTDLVSDPVKRLLQALERRALRISELMADLGLAHKATFRSNYLRPALAAGFIEMTDPHNPNSPTQRYLLTEIGRLKLMRSTK</sequence>
<feature type="active site" evidence="1">
    <location>
        <position position="196"/>
    </location>
</feature>
<feature type="domain" description="Fido" evidence="4">
    <location>
        <begin position="117"/>
        <end position="259"/>
    </location>
</feature>
<dbReference type="EMBL" id="LR134318">
    <property type="protein sequence ID" value="VEF12025.1"/>
    <property type="molecule type" value="Genomic_DNA"/>
</dbReference>
<feature type="binding site" evidence="2">
    <location>
        <begin position="237"/>
        <end position="238"/>
    </location>
    <ligand>
        <name>ATP</name>
        <dbReference type="ChEBI" id="CHEBI:30616"/>
    </ligand>
</feature>
<dbReference type="InterPro" id="IPR040198">
    <property type="entry name" value="Fido_containing"/>
</dbReference>
<dbReference type="Pfam" id="PF21247">
    <property type="entry name" value="Fic-like_C"/>
    <property type="match status" value="1"/>
</dbReference>
<dbReference type="GO" id="GO:0005524">
    <property type="term" value="F:ATP binding"/>
    <property type="evidence" value="ECO:0007669"/>
    <property type="project" value="UniProtKB-KW"/>
</dbReference>
<keyword evidence="2" id="KW-0067">ATP-binding</keyword>
<evidence type="ECO:0000313" key="5">
    <source>
        <dbReference type="EMBL" id="VEF12025.1"/>
    </source>
</evidence>
<evidence type="ECO:0000313" key="6">
    <source>
        <dbReference type="Proteomes" id="UP000281909"/>
    </source>
</evidence>
<dbReference type="Gene3D" id="1.10.3290.10">
    <property type="entry name" value="Fido-like domain"/>
    <property type="match status" value="1"/>
</dbReference>
<proteinExistence type="predicted"/>
<dbReference type="PANTHER" id="PTHR13504:SF38">
    <property type="entry name" value="FIDO DOMAIN-CONTAINING PROTEIN"/>
    <property type="match status" value="1"/>
</dbReference>
<dbReference type="PROSITE" id="PS51459">
    <property type="entry name" value="FIDO"/>
    <property type="match status" value="1"/>
</dbReference>
<evidence type="ECO:0000256" key="2">
    <source>
        <dbReference type="PIRSR" id="PIRSR640198-2"/>
    </source>
</evidence>
<evidence type="ECO:0000259" key="4">
    <source>
        <dbReference type="PROSITE" id="PS51459"/>
    </source>
</evidence>
<keyword evidence="2" id="KW-0547">Nucleotide-binding</keyword>
<dbReference type="InterPro" id="IPR049514">
    <property type="entry name" value="Fic-like_C"/>
</dbReference>
<feature type="site" description="Important for autoinhibition of adenylyltransferase activity" evidence="3">
    <location>
        <position position="73"/>
    </location>
</feature>
<dbReference type="InterPro" id="IPR036597">
    <property type="entry name" value="Fido-like_dom_sf"/>
</dbReference>
<dbReference type="InterPro" id="IPR003812">
    <property type="entry name" value="Fido"/>
</dbReference>
<evidence type="ECO:0000256" key="1">
    <source>
        <dbReference type="PIRSR" id="PIRSR640198-1"/>
    </source>
</evidence>
<accession>A0A448DYU8</accession>
<name>A0A448DYU8_PSEFL</name>
<organism evidence="5 6">
    <name type="scientific">Pseudomonas fluorescens</name>
    <dbReference type="NCBI Taxonomy" id="294"/>
    <lineage>
        <taxon>Bacteria</taxon>
        <taxon>Pseudomonadati</taxon>
        <taxon>Pseudomonadota</taxon>
        <taxon>Gammaproteobacteria</taxon>
        <taxon>Pseudomonadales</taxon>
        <taxon>Pseudomonadaceae</taxon>
        <taxon>Pseudomonas</taxon>
    </lineage>
</organism>